<organism evidence="1 2">
    <name type="scientific">Cichorium intybus</name>
    <name type="common">Chicory</name>
    <dbReference type="NCBI Taxonomy" id="13427"/>
    <lineage>
        <taxon>Eukaryota</taxon>
        <taxon>Viridiplantae</taxon>
        <taxon>Streptophyta</taxon>
        <taxon>Embryophyta</taxon>
        <taxon>Tracheophyta</taxon>
        <taxon>Spermatophyta</taxon>
        <taxon>Magnoliopsida</taxon>
        <taxon>eudicotyledons</taxon>
        <taxon>Gunneridae</taxon>
        <taxon>Pentapetalae</taxon>
        <taxon>asterids</taxon>
        <taxon>campanulids</taxon>
        <taxon>Asterales</taxon>
        <taxon>Asteraceae</taxon>
        <taxon>Cichorioideae</taxon>
        <taxon>Cichorieae</taxon>
        <taxon>Cichoriinae</taxon>
        <taxon>Cichorium</taxon>
    </lineage>
</organism>
<dbReference type="EMBL" id="CM042017">
    <property type="protein sequence ID" value="KAI3689744.1"/>
    <property type="molecule type" value="Genomic_DNA"/>
</dbReference>
<name>A0ACB8YVF6_CICIN</name>
<evidence type="ECO:0000313" key="1">
    <source>
        <dbReference type="EMBL" id="KAI3689744.1"/>
    </source>
</evidence>
<dbReference type="Proteomes" id="UP001055811">
    <property type="component" value="Linkage Group LG09"/>
</dbReference>
<sequence>MTNEGKGKILNEQKDDTSRPSTPLTLKSILSKFKNVPKGTPNIYPKNVQEDPNPGQTKTIPSSTTVGTPPSPITIKSTPKKATKETSHPEPPIDIQTTPSLQTKGQTKTIPSSTTVGTPPSPITIKSTPKKATKETSHPEPPIDIQTTPSLQTKATRQSPRINDIFSSKQPTPIEIDTSLPKKTRKKIIAKKKRKQTSKPEKKEKTARKKRRHQWDETDRDDYFCGPLPVLLLAYLEFMTSLKKEKIEIKGLSVNYWDVKKMKRKEDEVILKRSFVDVDIQDDCSESEEETTDEDECMTVEELLSNIQKKYKKLVDDKVKLGNFISSSLIKFPKNNEIIKMKKLFEEQFVGESTKNFDEPEAGDETENREGLNMNNNVEKQGENEPGDETDNREGVNMNKNTEKEGGYEGDDQTENIKGLNVKEARHESEKSVENEEPITPASKKTEVSNILLGTPGDIFTDPKETNEGFGEEKGKKMVNEEDNDNSKEIEEDEDILTTENEEHTEKVSKRVIKPSIYLCSPYHNKNVSMFSFPEVDELKVSNRVFARTGHFSEKVFETEKGTIVLRGMIETLQAELWVHVNVIDAWSAVLNYEEKNRRFFFDTTILRPSLYDLRKPFVERCNKFEEDIKDAMKGEEKLKTFEEIDLVFFPVHSANHYYLICINLKEPRVDVLDNKLSNAKMKNSYHGAPKELSLMFSRMFWNV</sequence>
<proteinExistence type="predicted"/>
<reference evidence="2" key="1">
    <citation type="journal article" date="2022" name="Mol. Ecol. Resour.">
        <title>The genomes of chicory, endive, great burdock and yacon provide insights into Asteraceae palaeo-polyploidization history and plant inulin production.</title>
        <authorList>
            <person name="Fan W."/>
            <person name="Wang S."/>
            <person name="Wang H."/>
            <person name="Wang A."/>
            <person name="Jiang F."/>
            <person name="Liu H."/>
            <person name="Zhao H."/>
            <person name="Xu D."/>
            <person name="Zhang Y."/>
        </authorList>
    </citation>
    <scope>NUCLEOTIDE SEQUENCE [LARGE SCALE GENOMIC DNA]</scope>
    <source>
        <strain evidence="2">cv. Punajuju</strain>
    </source>
</reference>
<protein>
    <submittedName>
        <fullName evidence="1">Uncharacterized protein</fullName>
    </submittedName>
</protein>
<accession>A0ACB8YVF6</accession>
<evidence type="ECO:0000313" key="2">
    <source>
        <dbReference type="Proteomes" id="UP001055811"/>
    </source>
</evidence>
<comment type="caution">
    <text evidence="1">The sequence shown here is derived from an EMBL/GenBank/DDBJ whole genome shotgun (WGS) entry which is preliminary data.</text>
</comment>
<reference evidence="1 2" key="2">
    <citation type="journal article" date="2022" name="Mol. Ecol. Resour.">
        <title>The genomes of chicory, endive, great burdock and yacon provide insights into Asteraceae paleo-polyploidization history and plant inulin production.</title>
        <authorList>
            <person name="Fan W."/>
            <person name="Wang S."/>
            <person name="Wang H."/>
            <person name="Wang A."/>
            <person name="Jiang F."/>
            <person name="Liu H."/>
            <person name="Zhao H."/>
            <person name="Xu D."/>
            <person name="Zhang Y."/>
        </authorList>
    </citation>
    <scope>NUCLEOTIDE SEQUENCE [LARGE SCALE GENOMIC DNA]</scope>
    <source>
        <strain evidence="2">cv. Punajuju</strain>
        <tissue evidence="1">Leaves</tissue>
    </source>
</reference>
<keyword evidence="2" id="KW-1185">Reference proteome</keyword>
<gene>
    <name evidence="1" type="ORF">L2E82_47711</name>
</gene>